<dbReference type="EMBL" id="FR871757">
    <property type="protein sequence ID" value="CCB79068.1"/>
    <property type="molecule type" value="Genomic_DNA"/>
</dbReference>
<name>F8KQR4_HELBC</name>
<evidence type="ECO:0000313" key="1">
    <source>
        <dbReference type="EMBL" id="CCB79068.1"/>
    </source>
</evidence>
<dbReference type="Proteomes" id="UP000008387">
    <property type="component" value="Chromosome"/>
</dbReference>
<protein>
    <submittedName>
        <fullName evidence="1">Uncharacterized protein</fullName>
    </submittedName>
</protein>
<dbReference type="AlphaFoldDB" id="F8KQR4"/>
<sequence>MLHNEQAQHMLNYMAIPAGFYKSKPHNMALGLKGLVGVAWGVCMRAKRQINIT</sequence>
<dbReference type="HOGENOM" id="CLU_3062178_0_0_7"/>
<keyword evidence="2" id="KW-1185">Reference proteome</keyword>
<reference evidence="1 2" key="1">
    <citation type="journal article" date="2011" name="J. Bacteriol.">
        <title>Genome sequence of Helicobacter bizzozeronii strain CIII-1, an isolate from human gastric mucosa.</title>
        <authorList>
            <person name="Schott T."/>
            <person name="Rossi M."/>
            <person name="Hanninen M.L."/>
        </authorList>
    </citation>
    <scope>NUCLEOTIDE SEQUENCE [LARGE SCALE GENOMIC DNA]</scope>
    <source>
        <strain evidence="1 2">CIII-1</strain>
    </source>
</reference>
<dbReference type="KEGG" id="hbi:HBZC1_00820"/>
<proteinExistence type="predicted"/>
<evidence type="ECO:0000313" key="2">
    <source>
        <dbReference type="Proteomes" id="UP000008387"/>
    </source>
</evidence>
<organism evidence="1 2">
    <name type="scientific">Helicobacter bizzozeronii (strain CIII-1)</name>
    <dbReference type="NCBI Taxonomy" id="1002804"/>
    <lineage>
        <taxon>Bacteria</taxon>
        <taxon>Pseudomonadati</taxon>
        <taxon>Campylobacterota</taxon>
        <taxon>Epsilonproteobacteria</taxon>
        <taxon>Campylobacterales</taxon>
        <taxon>Helicobacteraceae</taxon>
        <taxon>Helicobacter</taxon>
    </lineage>
</organism>
<accession>F8KQR4</accession>
<gene>
    <name evidence="1" type="ordered locus">HBZC1_00820</name>
</gene>